<evidence type="ECO:0000313" key="13">
    <source>
        <dbReference type="Proteomes" id="UP000183868"/>
    </source>
</evidence>
<dbReference type="Gene3D" id="3.30.565.10">
    <property type="entry name" value="Histidine kinase-like ATPase, C-terminal domain"/>
    <property type="match status" value="1"/>
</dbReference>
<dbReference type="SUPFAM" id="SSF47384">
    <property type="entry name" value="Homodimeric domain of signal transducing histidine kinase"/>
    <property type="match status" value="1"/>
</dbReference>
<keyword evidence="11" id="KW-0418">Kinase</keyword>
<dbReference type="eggNOG" id="COG3852">
    <property type="taxonomic scope" value="Bacteria"/>
</dbReference>
<dbReference type="PANTHER" id="PTHR43065">
    <property type="entry name" value="SENSOR HISTIDINE KINASE"/>
    <property type="match status" value="1"/>
</dbReference>
<feature type="modified residue" description="4-aspartylphosphate" evidence="4">
    <location>
        <position position="784"/>
    </location>
</feature>
<dbReference type="SUPFAM" id="SSF55874">
    <property type="entry name" value="ATPase domain of HSP90 chaperone/DNA topoisomerase II/histidine kinase"/>
    <property type="match status" value="1"/>
</dbReference>
<protein>
    <recommendedName>
        <fullName evidence="2">histidine kinase</fullName>
        <ecNumber evidence="2">2.7.13.3</ecNumber>
    </recommendedName>
</protein>
<dbReference type="PANTHER" id="PTHR43065:SF42">
    <property type="entry name" value="TWO-COMPONENT SENSOR PPRA"/>
    <property type="match status" value="1"/>
</dbReference>
<dbReference type="RefSeq" id="WP_006929405.1">
    <property type="nucleotide sequence ID" value="NZ_CM001402.1"/>
</dbReference>
<organism evidence="11 12">
    <name type="scientific">Caldithrix abyssi DSM 13497</name>
    <dbReference type="NCBI Taxonomy" id="880073"/>
    <lineage>
        <taxon>Bacteria</taxon>
        <taxon>Pseudomonadati</taxon>
        <taxon>Calditrichota</taxon>
        <taxon>Calditrichia</taxon>
        <taxon>Calditrichales</taxon>
        <taxon>Calditrichaceae</taxon>
        <taxon>Caldithrix</taxon>
    </lineage>
</organism>
<gene>
    <name evidence="10" type="ORF">Cabys_1368</name>
    <name evidence="11" type="ORF">Calab_2540</name>
</gene>
<dbReference type="Pfam" id="PF02518">
    <property type="entry name" value="HATPase_c"/>
    <property type="match status" value="1"/>
</dbReference>
<evidence type="ECO:0000259" key="8">
    <source>
        <dbReference type="PROSITE" id="PS50112"/>
    </source>
</evidence>
<dbReference type="SMART" id="SM00086">
    <property type="entry name" value="PAC"/>
    <property type="match status" value="3"/>
</dbReference>
<sequence length="851" mass="96452">MSQELAQKIRILEERLKEAEGTLEAIRKGKIDAIVVQGKELPEIYTLKSADFTYRVLIERMNEGAAILSKEGIVLYSNNKLTEILGTNKKELVGNFLSDFLLASERKKLDIILKKGIKQAINQKVFYVRPHDGQLKSLLFSANPMPAESGADIGLIVTDLSEVEEKEKLQKLQVKLEEMVVDRTRRLQEAHEELKAMNERLAHEIEEHKRTEQELIRKEQEIDEIINSAAEGILGVDKNGVCTFVNNSCLTLLGYDSRDEVVGKKVQKILAPRCDMNTPCPEKDSKIFKAIKDGTVQSATDMFFRKKDGRYFPVGYLVHPIRSDSRTRGAVISFWDFSQQRALEEKLKQMAKVLEQSLDLIVITDVDGTIEYVNPAFEKNTGYTLGELKDKTPKILLSEDNSPDFCQKLLENLKEGKNWQGTITCKRKNGEVFKCLTVFFPIRNDSGEIINYAFVQRDISAEEQLREQMYQAQKLESLGKLTGGVAHDFNNLLTVINGFSKLGLELINKDHPLHSYLQQIYRAGERASHLTSQLLTFSRKQVISPQKVNINEIFKETQKMLQRLIGEDIKLIFQLDEKVKPIKADVTQIDQILMNLVVNARDAILEKENAEEKKIVVSTRQVEVSQKMADKYLDLNPGPHVLIEVKDTGIGMTDEVKEHIFEPFFTTKKEGRGTGLGLSTVYGIIKQNQAFIQVKSKPGVGTTFSIYWPNYLQEDQNQPEQKEAQFAQGRQQLVLIVEDDPEVRSLLEASLKKLNYRVMTAANGAEALKIINSAKDEIDAIITDLVMPEIDGVTLAKKVREMGIAVPVLFGTGYADEHLEKIVDSDYSRFILQKPYRLEELAKKLNEVLGN</sequence>
<dbReference type="SMART" id="SM00388">
    <property type="entry name" value="HisKA"/>
    <property type="match status" value="1"/>
</dbReference>
<reference evidence="11 12" key="1">
    <citation type="submission" date="2011-09" db="EMBL/GenBank/DDBJ databases">
        <title>The permanent draft genome of Caldithrix abyssi DSM 13497.</title>
        <authorList>
            <consortium name="US DOE Joint Genome Institute (JGI-PGF)"/>
            <person name="Lucas S."/>
            <person name="Han J."/>
            <person name="Lapidus A."/>
            <person name="Bruce D."/>
            <person name="Goodwin L."/>
            <person name="Pitluck S."/>
            <person name="Peters L."/>
            <person name="Kyrpides N."/>
            <person name="Mavromatis K."/>
            <person name="Ivanova N."/>
            <person name="Mikhailova N."/>
            <person name="Chertkov O."/>
            <person name="Detter J.C."/>
            <person name="Tapia R."/>
            <person name="Han C."/>
            <person name="Land M."/>
            <person name="Hauser L."/>
            <person name="Markowitz V."/>
            <person name="Cheng J.-F."/>
            <person name="Hugenholtz P."/>
            <person name="Woyke T."/>
            <person name="Wu D."/>
            <person name="Spring S."/>
            <person name="Brambilla E."/>
            <person name="Klenk H.-P."/>
            <person name="Eisen J.A."/>
        </authorList>
    </citation>
    <scope>NUCLEOTIDE SEQUENCE [LARGE SCALE GENOMIC DNA]</scope>
    <source>
        <strain evidence="11 12">DSM 13497</strain>
    </source>
</reference>
<dbReference type="Pfam" id="PF00072">
    <property type="entry name" value="Response_reg"/>
    <property type="match status" value="1"/>
</dbReference>
<evidence type="ECO:0000259" key="6">
    <source>
        <dbReference type="PROSITE" id="PS50109"/>
    </source>
</evidence>
<dbReference type="KEGG" id="caby:Cabys_1368"/>
<feature type="coiled-coil region" evidence="5">
    <location>
        <begin position="180"/>
        <end position="228"/>
    </location>
</feature>
<dbReference type="CDD" id="cd00082">
    <property type="entry name" value="HisKA"/>
    <property type="match status" value="1"/>
</dbReference>
<feature type="domain" description="Histidine kinase" evidence="6">
    <location>
        <begin position="484"/>
        <end position="712"/>
    </location>
</feature>
<dbReference type="SMART" id="SM00091">
    <property type="entry name" value="PAS"/>
    <property type="match status" value="3"/>
</dbReference>
<evidence type="ECO:0000259" key="7">
    <source>
        <dbReference type="PROSITE" id="PS50110"/>
    </source>
</evidence>
<dbReference type="STRING" id="880073.Cabys_1368"/>
<evidence type="ECO:0000256" key="3">
    <source>
        <dbReference type="ARBA" id="ARBA00022553"/>
    </source>
</evidence>
<dbReference type="InterPro" id="IPR001610">
    <property type="entry name" value="PAC"/>
</dbReference>
<dbReference type="Gene3D" id="3.30.450.20">
    <property type="entry name" value="PAS domain"/>
    <property type="match status" value="3"/>
</dbReference>
<dbReference type="InterPro" id="IPR036890">
    <property type="entry name" value="HATPase_C_sf"/>
</dbReference>
<keyword evidence="3 4" id="KW-0597">Phosphoprotein</keyword>
<proteinExistence type="predicted"/>
<dbReference type="InterPro" id="IPR036097">
    <property type="entry name" value="HisK_dim/P_sf"/>
</dbReference>
<comment type="catalytic activity">
    <reaction evidence="1">
        <text>ATP + protein L-histidine = ADP + protein N-phospho-L-histidine.</text>
        <dbReference type="EC" id="2.7.13.3"/>
    </reaction>
</comment>
<dbReference type="InterPro" id="IPR003594">
    <property type="entry name" value="HATPase_dom"/>
</dbReference>
<evidence type="ECO:0000256" key="2">
    <source>
        <dbReference type="ARBA" id="ARBA00012438"/>
    </source>
</evidence>
<dbReference type="SMART" id="SM00387">
    <property type="entry name" value="HATPase_c"/>
    <property type="match status" value="1"/>
</dbReference>
<dbReference type="AlphaFoldDB" id="H1XNH9"/>
<dbReference type="NCBIfam" id="TIGR00229">
    <property type="entry name" value="sensory_box"/>
    <property type="match status" value="3"/>
</dbReference>
<dbReference type="SUPFAM" id="SSF52172">
    <property type="entry name" value="CheY-like"/>
    <property type="match status" value="1"/>
</dbReference>
<reference evidence="10 13" key="2">
    <citation type="submission" date="2016-11" db="EMBL/GenBank/DDBJ databases">
        <title>Genomic analysis of Caldithrix abyssi and proposal of a novel bacterial phylum Caldithrichaeota.</title>
        <authorList>
            <person name="Kublanov I."/>
            <person name="Sigalova O."/>
            <person name="Gavrilov S."/>
            <person name="Lebedinsky A."/>
            <person name="Ivanova N."/>
            <person name="Daum C."/>
            <person name="Reddy T."/>
            <person name="Klenk H.P."/>
            <person name="Goker M."/>
            <person name="Reva O."/>
            <person name="Miroshnichenko M."/>
            <person name="Kyprides N."/>
            <person name="Woyke T."/>
            <person name="Gelfand M."/>
        </authorList>
    </citation>
    <scope>NUCLEOTIDE SEQUENCE [LARGE SCALE GENOMIC DNA]</scope>
    <source>
        <strain evidence="10 13">LF13</strain>
    </source>
</reference>
<dbReference type="EC" id="2.7.13.3" evidence="2"/>
<dbReference type="PRINTS" id="PR00344">
    <property type="entry name" value="BCTRLSENSOR"/>
</dbReference>
<dbReference type="Pfam" id="PF13426">
    <property type="entry name" value="PAS_9"/>
    <property type="match status" value="3"/>
</dbReference>
<dbReference type="CDD" id="cd00130">
    <property type="entry name" value="PAS"/>
    <property type="match status" value="3"/>
</dbReference>
<evidence type="ECO:0000313" key="12">
    <source>
        <dbReference type="Proteomes" id="UP000004671"/>
    </source>
</evidence>
<dbReference type="Gene3D" id="3.40.50.2300">
    <property type="match status" value="1"/>
</dbReference>
<feature type="domain" description="PAC" evidence="9">
    <location>
        <begin position="417"/>
        <end position="471"/>
    </location>
</feature>
<dbReference type="EMBL" id="CP018099">
    <property type="protein sequence ID" value="APF18117.1"/>
    <property type="molecule type" value="Genomic_DNA"/>
</dbReference>
<dbReference type="InterPro" id="IPR001789">
    <property type="entry name" value="Sig_transdc_resp-reg_receiver"/>
</dbReference>
<dbReference type="InterPro" id="IPR035965">
    <property type="entry name" value="PAS-like_dom_sf"/>
</dbReference>
<feature type="domain" description="Response regulatory" evidence="7">
    <location>
        <begin position="733"/>
        <end position="849"/>
    </location>
</feature>
<dbReference type="InterPro" id="IPR011006">
    <property type="entry name" value="CheY-like_superfamily"/>
</dbReference>
<dbReference type="Gene3D" id="1.10.287.130">
    <property type="match status" value="1"/>
</dbReference>
<evidence type="ECO:0000256" key="4">
    <source>
        <dbReference type="PROSITE-ProRule" id="PRU00169"/>
    </source>
</evidence>
<dbReference type="InterPro" id="IPR004358">
    <property type="entry name" value="Sig_transdc_His_kin-like_C"/>
</dbReference>
<dbReference type="PROSITE" id="PS50113">
    <property type="entry name" value="PAC"/>
    <property type="match status" value="1"/>
</dbReference>
<dbReference type="Pfam" id="PF00512">
    <property type="entry name" value="HisKA"/>
    <property type="match status" value="1"/>
</dbReference>
<evidence type="ECO:0000259" key="9">
    <source>
        <dbReference type="PROSITE" id="PS50113"/>
    </source>
</evidence>
<name>H1XNH9_CALAY</name>
<dbReference type="InterPro" id="IPR000700">
    <property type="entry name" value="PAS-assoc_C"/>
</dbReference>
<feature type="domain" description="PAS" evidence="8">
    <location>
        <begin position="346"/>
        <end position="416"/>
    </location>
</feature>
<dbReference type="PROSITE" id="PS50112">
    <property type="entry name" value="PAS"/>
    <property type="match status" value="3"/>
</dbReference>
<evidence type="ECO:0000313" key="11">
    <source>
        <dbReference type="EMBL" id="EHO42150.1"/>
    </source>
</evidence>
<feature type="domain" description="PAS" evidence="8">
    <location>
        <begin position="218"/>
        <end position="259"/>
    </location>
</feature>
<keyword evidence="5" id="KW-0175">Coiled coil</keyword>
<evidence type="ECO:0000256" key="5">
    <source>
        <dbReference type="SAM" id="Coils"/>
    </source>
</evidence>
<dbReference type="EMBL" id="CM001402">
    <property type="protein sequence ID" value="EHO42150.1"/>
    <property type="molecule type" value="Genomic_DNA"/>
</dbReference>
<keyword evidence="11" id="KW-0808">Transferase</keyword>
<feature type="domain" description="PAS" evidence="8">
    <location>
        <begin position="50"/>
        <end position="120"/>
    </location>
</feature>
<dbReference type="SMART" id="SM00448">
    <property type="entry name" value="REC"/>
    <property type="match status" value="1"/>
</dbReference>
<dbReference type="InterPro" id="IPR000014">
    <property type="entry name" value="PAS"/>
</dbReference>
<dbReference type="PaxDb" id="880073-Calab_2540"/>
<dbReference type="HOGENOM" id="CLU_000445_114_51_0"/>
<dbReference type="PROSITE" id="PS50109">
    <property type="entry name" value="HIS_KIN"/>
    <property type="match status" value="1"/>
</dbReference>
<feature type="coiled-coil region" evidence="5">
    <location>
        <begin position="2"/>
        <end position="29"/>
    </location>
</feature>
<dbReference type="GO" id="GO:0000155">
    <property type="term" value="F:phosphorelay sensor kinase activity"/>
    <property type="evidence" value="ECO:0007669"/>
    <property type="project" value="InterPro"/>
</dbReference>
<dbReference type="InterPro" id="IPR005467">
    <property type="entry name" value="His_kinase_dom"/>
</dbReference>
<accession>H1XNH9</accession>
<dbReference type="Proteomes" id="UP000004671">
    <property type="component" value="Chromosome"/>
</dbReference>
<dbReference type="SUPFAM" id="SSF55785">
    <property type="entry name" value="PYP-like sensor domain (PAS domain)"/>
    <property type="match status" value="3"/>
</dbReference>
<evidence type="ECO:0000313" key="10">
    <source>
        <dbReference type="EMBL" id="APF18117.1"/>
    </source>
</evidence>
<evidence type="ECO:0000256" key="1">
    <source>
        <dbReference type="ARBA" id="ARBA00000085"/>
    </source>
</evidence>
<dbReference type="Proteomes" id="UP000183868">
    <property type="component" value="Chromosome"/>
</dbReference>
<dbReference type="PROSITE" id="PS50110">
    <property type="entry name" value="RESPONSE_REGULATORY"/>
    <property type="match status" value="1"/>
</dbReference>
<keyword evidence="12" id="KW-1185">Reference proteome</keyword>
<dbReference type="InterPro" id="IPR003661">
    <property type="entry name" value="HisK_dim/P_dom"/>
</dbReference>